<keyword evidence="3" id="KW-1185">Reference proteome</keyword>
<gene>
    <name evidence="2" type="ORF">PG999_005575</name>
</gene>
<evidence type="ECO:0000313" key="3">
    <source>
        <dbReference type="Proteomes" id="UP001392437"/>
    </source>
</evidence>
<proteinExistence type="predicted"/>
<evidence type="ECO:0000256" key="1">
    <source>
        <dbReference type="SAM" id="SignalP"/>
    </source>
</evidence>
<feature type="signal peptide" evidence="1">
    <location>
        <begin position="1"/>
        <end position="15"/>
    </location>
</feature>
<name>A0AAW0R2I9_9PEZI</name>
<reference evidence="2 3" key="1">
    <citation type="submission" date="2023-01" db="EMBL/GenBank/DDBJ databases">
        <title>Analysis of 21 Apiospora genomes using comparative genomics revels a genus with tremendous synthesis potential of carbohydrate active enzymes and secondary metabolites.</title>
        <authorList>
            <person name="Sorensen T."/>
        </authorList>
    </citation>
    <scope>NUCLEOTIDE SEQUENCE [LARGE SCALE GENOMIC DNA]</scope>
    <source>
        <strain evidence="2 3">CBS 117206</strain>
    </source>
</reference>
<evidence type="ECO:0000313" key="2">
    <source>
        <dbReference type="EMBL" id="KAK8121455.1"/>
    </source>
</evidence>
<organism evidence="2 3">
    <name type="scientific">Apiospora kogelbergensis</name>
    <dbReference type="NCBI Taxonomy" id="1337665"/>
    <lineage>
        <taxon>Eukaryota</taxon>
        <taxon>Fungi</taxon>
        <taxon>Dikarya</taxon>
        <taxon>Ascomycota</taxon>
        <taxon>Pezizomycotina</taxon>
        <taxon>Sordariomycetes</taxon>
        <taxon>Xylariomycetidae</taxon>
        <taxon>Amphisphaeriales</taxon>
        <taxon>Apiosporaceae</taxon>
        <taxon>Apiospora</taxon>
    </lineage>
</organism>
<dbReference type="Proteomes" id="UP001392437">
    <property type="component" value="Unassembled WGS sequence"/>
</dbReference>
<feature type="chain" id="PRO_5043597925" evidence="1">
    <location>
        <begin position="16"/>
        <end position="124"/>
    </location>
</feature>
<comment type="caution">
    <text evidence="2">The sequence shown here is derived from an EMBL/GenBank/DDBJ whole genome shotgun (WGS) entry which is preliminary data.</text>
</comment>
<protein>
    <submittedName>
        <fullName evidence="2">Uncharacterized protein</fullName>
    </submittedName>
</protein>
<dbReference type="EMBL" id="JAQQWP010000004">
    <property type="protein sequence ID" value="KAK8121455.1"/>
    <property type="molecule type" value="Genomic_DNA"/>
</dbReference>
<sequence>MRYSLLIGLPMLVFSAPPEPYVVDETICRFASSVQITATAAGGLSTDFPVPFGQVWVDIGHVDFSTSKLSWFGWPTIDCSFQGNKSALTVVDSLVSNEGKITLDVGPPQAVKKARCNTLCPISR</sequence>
<accession>A0AAW0R2I9</accession>
<dbReference type="AlphaFoldDB" id="A0AAW0R2I9"/>
<keyword evidence="1" id="KW-0732">Signal</keyword>